<proteinExistence type="predicted"/>
<feature type="region of interest" description="Disordered" evidence="1">
    <location>
        <begin position="85"/>
        <end position="192"/>
    </location>
</feature>
<feature type="compositionally biased region" description="Acidic residues" evidence="1">
    <location>
        <begin position="85"/>
        <end position="97"/>
    </location>
</feature>
<reference evidence="2" key="1">
    <citation type="submission" date="2021-01" db="EMBL/GenBank/DDBJ databases">
        <authorList>
            <person name="Corre E."/>
            <person name="Pelletier E."/>
            <person name="Niang G."/>
            <person name="Scheremetjew M."/>
            <person name="Finn R."/>
            <person name="Kale V."/>
            <person name="Holt S."/>
            <person name="Cochrane G."/>
            <person name="Meng A."/>
            <person name="Brown T."/>
            <person name="Cohen L."/>
        </authorList>
    </citation>
    <scope>NUCLEOTIDE SEQUENCE</scope>
    <source>
        <strain evidence="2">OF101</strain>
    </source>
</reference>
<evidence type="ECO:0000256" key="1">
    <source>
        <dbReference type="SAM" id="MobiDB-lite"/>
    </source>
</evidence>
<feature type="region of interest" description="Disordered" evidence="1">
    <location>
        <begin position="1"/>
        <end position="43"/>
    </location>
</feature>
<dbReference type="EMBL" id="HBGE01085704">
    <property type="protein sequence ID" value="CAD9174304.1"/>
    <property type="molecule type" value="Transcribed_RNA"/>
</dbReference>
<evidence type="ECO:0000313" key="2">
    <source>
        <dbReference type="EMBL" id="CAD9174304.1"/>
    </source>
</evidence>
<name>A0A7S1RRS4_ALECA</name>
<feature type="compositionally biased region" description="Basic and acidic residues" evidence="1">
    <location>
        <begin position="1"/>
        <end position="11"/>
    </location>
</feature>
<organism evidence="2">
    <name type="scientific">Alexandrium catenella</name>
    <name type="common">Red tide dinoflagellate</name>
    <name type="synonym">Gonyaulax catenella</name>
    <dbReference type="NCBI Taxonomy" id="2925"/>
    <lineage>
        <taxon>Eukaryota</taxon>
        <taxon>Sar</taxon>
        <taxon>Alveolata</taxon>
        <taxon>Dinophyceae</taxon>
        <taxon>Gonyaulacales</taxon>
        <taxon>Pyrocystaceae</taxon>
        <taxon>Alexandrium</taxon>
    </lineage>
</organism>
<accession>A0A7S1RRS4</accession>
<dbReference type="AlphaFoldDB" id="A0A7S1RRS4"/>
<feature type="compositionally biased region" description="Low complexity" evidence="1">
    <location>
        <begin position="22"/>
        <end position="39"/>
    </location>
</feature>
<sequence>MDTPGKVDEGPRPQLAVAQDDSTMSLSSFSLEGSRSTTSAWSRSPALASSFVESVESGRMQSDWWKDWAAYSSVREDFGLNIFDSNEELPGESEDETERAVDSGLAEVRPVPDSLGAPRLRHERQRRVKPKAIEARAKTAGRVARMGASASAAPQSDDGHLAKKQVANKAHSKGASAASSDPQSRASRHMSL</sequence>
<feature type="compositionally biased region" description="Basic residues" evidence="1">
    <location>
        <begin position="119"/>
        <end position="130"/>
    </location>
</feature>
<feature type="compositionally biased region" description="Low complexity" evidence="1">
    <location>
        <begin position="167"/>
        <end position="180"/>
    </location>
</feature>
<protein>
    <submittedName>
        <fullName evidence="2">Uncharacterized protein</fullName>
    </submittedName>
</protein>
<gene>
    <name evidence="2" type="ORF">ACAT0790_LOCUS51073</name>
</gene>